<evidence type="ECO:0000313" key="5">
    <source>
        <dbReference type="EMBL" id="QEG00486.1"/>
    </source>
</evidence>
<evidence type="ECO:0000256" key="1">
    <source>
        <dbReference type="ARBA" id="ARBA00022737"/>
    </source>
</evidence>
<evidence type="ECO:0000256" key="4">
    <source>
        <dbReference type="SAM" id="MobiDB-lite"/>
    </source>
</evidence>
<feature type="repeat" description="TPR" evidence="3">
    <location>
        <begin position="684"/>
        <end position="717"/>
    </location>
</feature>
<dbReference type="PROSITE" id="PS50005">
    <property type="entry name" value="TPR"/>
    <property type="match status" value="4"/>
</dbReference>
<dbReference type="Gene3D" id="1.25.40.10">
    <property type="entry name" value="Tetratricopeptide repeat domain"/>
    <property type="match status" value="4"/>
</dbReference>
<gene>
    <name evidence="5" type="ORF">Mal15_45560</name>
</gene>
<reference evidence="5 6" key="1">
    <citation type="submission" date="2019-02" db="EMBL/GenBank/DDBJ databases">
        <title>Planctomycetal bacteria perform biofilm scaping via a novel small molecule.</title>
        <authorList>
            <person name="Jeske O."/>
            <person name="Boedeker C."/>
            <person name="Wiegand S."/>
            <person name="Breitling P."/>
            <person name="Kallscheuer N."/>
            <person name="Jogler M."/>
            <person name="Rohde M."/>
            <person name="Petersen J."/>
            <person name="Medema M.H."/>
            <person name="Surup F."/>
            <person name="Jogler C."/>
        </authorList>
    </citation>
    <scope>NUCLEOTIDE SEQUENCE [LARGE SCALE GENOMIC DNA]</scope>
    <source>
        <strain evidence="5 6">Mal15</strain>
    </source>
</reference>
<dbReference type="EMBL" id="CP036264">
    <property type="protein sequence ID" value="QEG00486.1"/>
    <property type="molecule type" value="Genomic_DNA"/>
</dbReference>
<evidence type="ECO:0000256" key="3">
    <source>
        <dbReference type="PROSITE-ProRule" id="PRU00339"/>
    </source>
</evidence>
<accession>A0A5B9MLT9</accession>
<dbReference type="PANTHER" id="PTHR44858">
    <property type="entry name" value="TETRATRICOPEPTIDE REPEAT PROTEIN 6"/>
    <property type="match status" value="1"/>
</dbReference>
<feature type="repeat" description="TPR" evidence="3">
    <location>
        <begin position="827"/>
        <end position="860"/>
    </location>
</feature>
<feature type="region of interest" description="Disordered" evidence="4">
    <location>
        <begin position="15"/>
        <end position="42"/>
    </location>
</feature>
<keyword evidence="5" id="KW-0449">Lipoprotein</keyword>
<feature type="compositionally biased region" description="Basic and acidic residues" evidence="4">
    <location>
        <begin position="17"/>
        <end position="28"/>
    </location>
</feature>
<dbReference type="Proteomes" id="UP000321353">
    <property type="component" value="Chromosome"/>
</dbReference>
<dbReference type="SUPFAM" id="SSF48452">
    <property type="entry name" value="TPR-like"/>
    <property type="match status" value="2"/>
</dbReference>
<dbReference type="Pfam" id="PF13432">
    <property type="entry name" value="TPR_16"/>
    <property type="match status" value="3"/>
</dbReference>
<keyword evidence="6" id="KW-1185">Reference proteome</keyword>
<name>A0A5B9MLT9_9BACT</name>
<dbReference type="InterPro" id="IPR011990">
    <property type="entry name" value="TPR-like_helical_dom_sf"/>
</dbReference>
<feature type="repeat" description="TPR" evidence="3">
    <location>
        <begin position="616"/>
        <end position="649"/>
    </location>
</feature>
<proteinExistence type="predicted"/>
<keyword evidence="1" id="KW-0677">Repeat</keyword>
<dbReference type="Pfam" id="PF13429">
    <property type="entry name" value="TPR_15"/>
    <property type="match status" value="1"/>
</dbReference>
<keyword evidence="2 3" id="KW-0802">TPR repeat</keyword>
<dbReference type="AlphaFoldDB" id="A0A5B9MLT9"/>
<sequence>MQCQGCGGRFNVPSLGEMRRRQQRHETIDGQPIGPAEAPGDAQLSEIPSSFYVHFCGDVGSTGRISTTAIENYSGVVAHAVDTLIAQADSDDGFELMVSLALLPGATRLMQIETAPNGPGDSPGVDRHRGREGLVDRITRRIESIAIPDVQHGPVAFLMYRRVNLAPVTKIGIKPFSRYRNEIDKCGIDHALMRAAGLIEPSSDRTAPLVKWWNQGLSRLRSLVSKPASEQAPPLTPEQVFQETSAWIEHTEELYAGTSDAELKRLLRQSPSELALHVAAAARFANREAFENAISAYSDAIQLAPKCAPLLGRRGWYHYVVGNHQAALIDLNRAIQLVPSAAWFYLHRSQIYAGLEAWEQAQSDLDTAIGLAPREPAFRFRRAELHLSRDELAPAIDDLTPILQLDPHNGATHAMLGWLYQQDELHNESLALQHLTRAIELVPDAIAPRLHRSMLYMSQNKFELARDDCDSALRLQEDEGQAHALRGRILQMQSEFDEAIQACDRAMELGVETPAVFLTRGFCYAATDQRDLALADCHAVLDLEPKNPIALHLLGSLSLQQGELDAAMEALTEASRLAPQWTEPREQIALLHRMNENPQAAIDEQSALIEQQPEQPAHYVNRAFAHTQAGNHDDALNDYRRACELDPENEHIFFLRGCFLMDRQEDELALEDFNRALELSGVYDGARLRRAAVLMRLKRHDKALEDYEKLIEKYPDDPYAYSGRAYAHQMQGDESAAEADIDRLAEIAPEDAQEAAVQSLQAKVIRLEGLERYDDAIAVAEEIIDMAPDAAIGYRLRGWIRWYTEQHVEACDDYTRLLELSSDDPEPDLLSSRGQIYAEMGEWDNALADLDAAVQLSRTAGLHQVLAFSLNGRAFALAGLDRTPESDRDFEESVRLCPTNAWAPYNRGIVLYKRGQHDQAQTLLRLALQLDGPPLTQRKRQRAEAVLLRLATSQS</sequence>
<dbReference type="InterPro" id="IPR019734">
    <property type="entry name" value="TPR_rpt"/>
</dbReference>
<evidence type="ECO:0000256" key="2">
    <source>
        <dbReference type="ARBA" id="ARBA00022803"/>
    </source>
</evidence>
<dbReference type="SMART" id="SM00028">
    <property type="entry name" value="TPR"/>
    <property type="match status" value="17"/>
</dbReference>
<protein>
    <submittedName>
        <fullName evidence="5">Lipoprotein NlpI</fullName>
    </submittedName>
</protein>
<evidence type="ECO:0000313" key="6">
    <source>
        <dbReference type="Proteomes" id="UP000321353"/>
    </source>
</evidence>
<dbReference type="SUPFAM" id="SSF81901">
    <property type="entry name" value="HCP-like"/>
    <property type="match status" value="1"/>
</dbReference>
<dbReference type="PANTHER" id="PTHR44858:SF1">
    <property type="entry name" value="UDP-N-ACETYLGLUCOSAMINE--PEPTIDE N-ACETYLGLUCOSAMINYLTRANSFERASE SPINDLY-RELATED"/>
    <property type="match status" value="1"/>
</dbReference>
<dbReference type="KEGG" id="smam:Mal15_45560"/>
<feature type="repeat" description="TPR" evidence="3">
    <location>
        <begin position="548"/>
        <end position="581"/>
    </location>
</feature>
<organism evidence="5 6">
    <name type="scientific">Stieleria maiorica</name>
    <dbReference type="NCBI Taxonomy" id="2795974"/>
    <lineage>
        <taxon>Bacteria</taxon>
        <taxon>Pseudomonadati</taxon>
        <taxon>Planctomycetota</taxon>
        <taxon>Planctomycetia</taxon>
        <taxon>Pirellulales</taxon>
        <taxon>Pirellulaceae</taxon>
        <taxon>Stieleria</taxon>
    </lineage>
</organism>
<dbReference type="InterPro" id="IPR050498">
    <property type="entry name" value="Ycf3"/>
</dbReference>